<organism evidence="2 3">
    <name type="scientific">Laodelphax striatellus</name>
    <name type="common">Small brown planthopper</name>
    <name type="synonym">Delphax striatella</name>
    <dbReference type="NCBI Taxonomy" id="195883"/>
    <lineage>
        <taxon>Eukaryota</taxon>
        <taxon>Metazoa</taxon>
        <taxon>Ecdysozoa</taxon>
        <taxon>Arthropoda</taxon>
        <taxon>Hexapoda</taxon>
        <taxon>Insecta</taxon>
        <taxon>Pterygota</taxon>
        <taxon>Neoptera</taxon>
        <taxon>Paraneoptera</taxon>
        <taxon>Hemiptera</taxon>
        <taxon>Auchenorrhyncha</taxon>
        <taxon>Fulgoroidea</taxon>
        <taxon>Delphacidae</taxon>
        <taxon>Criomorphinae</taxon>
        <taxon>Laodelphax</taxon>
    </lineage>
</organism>
<accession>A0A482WNN7</accession>
<comment type="caution">
    <text evidence="2">The sequence shown here is derived from an EMBL/GenBank/DDBJ whole genome shotgun (WGS) entry which is preliminary data.</text>
</comment>
<evidence type="ECO:0000313" key="2">
    <source>
        <dbReference type="EMBL" id="RZF34791.1"/>
    </source>
</evidence>
<dbReference type="EMBL" id="QKKF02030383">
    <property type="protein sequence ID" value="RZF34791.1"/>
    <property type="molecule type" value="Genomic_DNA"/>
</dbReference>
<dbReference type="AlphaFoldDB" id="A0A482WNN7"/>
<gene>
    <name evidence="2" type="ORF">LSTR_LSTR007843</name>
</gene>
<dbReference type="InParanoid" id="A0A482WNN7"/>
<feature type="region of interest" description="Disordered" evidence="1">
    <location>
        <begin position="115"/>
        <end position="139"/>
    </location>
</feature>
<protein>
    <submittedName>
        <fullName evidence="2">Uncharacterized protein</fullName>
    </submittedName>
</protein>
<sequence>MDPTSDSHLSVLQSTRSNKYDTYNLCTDNGTFVNFVPVEITNPYPQVAMHVTCRETSHGGYQRQLEEQNRKKKKIEMGGWLMGGRWGWLIEKAMSKTRRYLTRRRGAIYMTQPSRRNRKPLMRQTPSPSPPLKAILFQQ</sequence>
<proteinExistence type="predicted"/>
<reference evidence="2 3" key="1">
    <citation type="journal article" date="2017" name="Gigascience">
        <title>Genome sequence of the small brown planthopper, Laodelphax striatellus.</title>
        <authorList>
            <person name="Zhu J."/>
            <person name="Jiang F."/>
            <person name="Wang X."/>
            <person name="Yang P."/>
            <person name="Bao Y."/>
            <person name="Zhao W."/>
            <person name="Wang W."/>
            <person name="Lu H."/>
            <person name="Wang Q."/>
            <person name="Cui N."/>
            <person name="Li J."/>
            <person name="Chen X."/>
            <person name="Luo L."/>
            <person name="Yu J."/>
            <person name="Kang L."/>
            <person name="Cui F."/>
        </authorList>
    </citation>
    <scope>NUCLEOTIDE SEQUENCE [LARGE SCALE GENOMIC DNA]</scope>
    <source>
        <strain evidence="2">Lst14</strain>
    </source>
</reference>
<evidence type="ECO:0000313" key="3">
    <source>
        <dbReference type="Proteomes" id="UP000291343"/>
    </source>
</evidence>
<name>A0A482WNN7_LAOST</name>
<dbReference type="Proteomes" id="UP000291343">
    <property type="component" value="Unassembled WGS sequence"/>
</dbReference>
<keyword evidence="3" id="KW-1185">Reference proteome</keyword>
<evidence type="ECO:0000256" key="1">
    <source>
        <dbReference type="SAM" id="MobiDB-lite"/>
    </source>
</evidence>